<keyword evidence="2" id="KW-1185">Reference proteome</keyword>
<evidence type="ECO:0000313" key="1">
    <source>
        <dbReference type="EMBL" id="SDM62820.1"/>
    </source>
</evidence>
<reference evidence="1 2" key="1">
    <citation type="submission" date="2016-10" db="EMBL/GenBank/DDBJ databases">
        <authorList>
            <person name="de Groot N.N."/>
        </authorList>
    </citation>
    <scope>NUCLEOTIDE SEQUENCE [LARGE SCALE GENOMIC DNA]</scope>
    <source>
        <strain evidence="1 2">DSM 16077</strain>
    </source>
</reference>
<name>A0A1G9USE5_9PROT</name>
<evidence type="ECO:0000313" key="2">
    <source>
        <dbReference type="Proteomes" id="UP000199759"/>
    </source>
</evidence>
<dbReference type="Pfam" id="PF16252">
    <property type="entry name" value="DUF4908"/>
    <property type="match status" value="1"/>
</dbReference>
<dbReference type="AlphaFoldDB" id="A0A1G9USE5"/>
<dbReference type="EMBL" id="FNHG01000016">
    <property type="protein sequence ID" value="SDM62820.1"/>
    <property type="molecule type" value="Genomic_DNA"/>
</dbReference>
<evidence type="ECO:0008006" key="3">
    <source>
        <dbReference type="Google" id="ProtNLM"/>
    </source>
</evidence>
<gene>
    <name evidence="1" type="ORF">SAMN04488568_11642</name>
</gene>
<accession>A0A1G9USE5</accession>
<sequence length="248" mass="26812">MLTSMTRLLIVILTAALCAGAAIGFQNPLRDRLLRNERAQEVVGWYQRADTGEFFLFDRSNTVALLSERDDPTGEVLVLFANRAPGGGTAYVTDTGREVVRLTGLGGATYFPTDAPNGVIADFASEAGGLAPPPRSTEEVRLRAEDLANELTAELDRSISVGYAPAPRAGLGVQHDSLHMIALAFRSLRNERRRLRGIDRVEISIGEQPAAYRRGNSLIVVIAPEFGFAGRSSSAFIARSLLAEDRPT</sequence>
<proteinExistence type="predicted"/>
<dbReference type="STRING" id="144026.SAMN04488568_11642"/>
<protein>
    <recommendedName>
        <fullName evidence="3">DUF4908 domain-containing protein</fullName>
    </recommendedName>
</protein>
<dbReference type="Proteomes" id="UP000199759">
    <property type="component" value="Unassembled WGS sequence"/>
</dbReference>
<organism evidence="1 2">
    <name type="scientific">Maricaulis salignorans</name>
    <dbReference type="NCBI Taxonomy" id="144026"/>
    <lineage>
        <taxon>Bacteria</taxon>
        <taxon>Pseudomonadati</taxon>
        <taxon>Pseudomonadota</taxon>
        <taxon>Alphaproteobacteria</taxon>
        <taxon>Maricaulales</taxon>
        <taxon>Maricaulaceae</taxon>
        <taxon>Maricaulis</taxon>
    </lineage>
</organism>
<dbReference type="InterPro" id="IPR032591">
    <property type="entry name" value="DUF4908"/>
</dbReference>